<dbReference type="PANTHER" id="PTHR35176">
    <property type="entry name" value="HEME OXYGENASE HI_0854-RELATED"/>
    <property type="match status" value="1"/>
</dbReference>
<accession>A0A542EB81</accession>
<dbReference type="Gene3D" id="2.30.110.10">
    <property type="entry name" value="Electron Transport, Fmn-binding Protein, Chain A"/>
    <property type="match status" value="1"/>
</dbReference>
<keyword evidence="4" id="KW-1185">Reference proteome</keyword>
<protein>
    <submittedName>
        <fullName evidence="3">PPOX class probable F420-dependent enzyme</fullName>
    </submittedName>
</protein>
<gene>
    <name evidence="3" type="ORF">FB475_5556</name>
</gene>
<dbReference type="AlphaFoldDB" id="A0A542EB81"/>
<feature type="domain" description="Pyridoxamine 5'-phosphate oxidase N-terminal" evidence="2">
    <location>
        <begin position="2"/>
        <end position="120"/>
    </location>
</feature>
<dbReference type="SUPFAM" id="SSF50475">
    <property type="entry name" value="FMN-binding split barrel"/>
    <property type="match status" value="1"/>
</dbReference>
<organism evidence="3 4">
    <name type="scientific">Kribbella jejuensis</name>
    <dbReference type="NCBI Taxonomy" id="236068"/>
    <lineage>
        <taxon>Bacteria</taxon>
        <taxon>Bacillati</taxon>
        <taxon>Actinomycetota</taxon>
        <taxon>Actinomycetes</taxon>
        <taxon>Propionibacteriales</taxon>
        <taxon>Kribbellaceae</taxon>
        <taxon>Kribbella</taxon>
    </lineage>
</organism>
<keyword evidence="1" id="KW-0560">Oxidoreductase</keyword>
<dbReference type="Proteomes" id="UP000316298">
    <property type="component" value="Unassembled WGS sequence"/>
</dbReference>
<proteinExistence type="predicted"/>
<evidence type="ECO:0000313" key="4">
    <source>
        <dbReference type="Proteomes" id="UP000316298"/>
    </source>
</evidence>
<evidence type="ECO:0000259" key="2">
    <source>
        <dbReference type="Pfam" id="PF01243"/>
    </source>
</evidence>
<dbReference type="PANTHER" id="PTHR35176:SF6">
    <property type="entry name" value="HEME OXYGENASE HI_0854-RELATED"/>
    <property type="match status" value="1"/>
</dbReference>
<evidence type="ECO:0000313" key="3">
    <source>
        <dbReference type="EMBL" id="TQJ12608.1"/>
    </source>
</evidence>
<dbReference type="EMBL" id="VFMM01000002">
    <property type="protein sequence ID" value="TQJ12608.1"/>
    <property type="molecule type" value="Genomic_DNA"/>
</dbReference>
<dbReference type="OrthoDB" id="162914at2"/>
<reference evidence="3 4" key="1">
    <citation type="submission" date="2019-06" db="EMBL/GenBank/DDBJ databases">
        <title>Sequencing the genomes of 1000 actinobacteria strains.</title>
        <authorList>
            <person name="Klenk H.-P."/>
        </authorList>
    </citation>
    <scope>NUCLEOTIDE SEQUENCE [LARGE SCALE GENOMIC DNA]</scope>
    <source>
        <strain evidence="3 4">DSM 17305</strain>
    </source>
</reference>
<dbReference type="GO" id="GO:0070967">
    <property type="term" value="F:coenzyme F420 binding"/>
    <property type="evidence" value="ECO:0007669"/>
    <property type="project" value="TreeGrafter"/>
</dbReference>
<sequence>MLEPAVREALDAASFGHLATIGPDGAPHSAPVYVAARGEQVVFFTGPQTRKGRNIRRDPRVALSIVPAAKWFEPIVIRGQVVDQIEGDAAWEIIDTIAAKYTDQPYPHDDPRTVYVIDPTVQRVGMS</sequence>
<dbReference type="GO" id="GO:0005829">
    <property type="term" value="C:cytosol"/>
    <property type="evidence" value="ECO:0007669"/>
    <property type="project" value="TreeGrafter"/>
</dbReference>
<comment type="caution">
    <text evidence="3">The sequence shown here is derived from an EMBL/GenBank/DDBJ whole genome shotgun (WGS) entry which is preliminary data.</text>
</comment>
<dbReference type="InterPro" id="IPR011576">
    <property type="entry name" value="Pyridox_Oxase_N"/>
</dbReference>
<dbReference type="RefSeq" id="WP_141859509.1">
    <property type="nucleotide sequence ID" value="NZ_BAAAKA010000007.1"/>
</dbReference>
<name>A0A542EB81_9ACTN</name>
<dbReference type="NCBIfam" id="TIGR03618">
    <property type="entry name" value="Rv1155_F420"/>
    <property type="match status" value="1"/>
</dbReference>
<dbReference type="InterPro" id="IPR012349">
    <property type="entry name" value="Split_barrel_FMN-bd"/>
</dbReference>
<dbReference type="InterPro" id="IPR052019">
    <property type="entry name" value="F420H2_bilvrd_red/Heme_oxyg"/>
</dbReference>
<evidence type="ECO:0000256" key="1">
    <source>
        <dbReference type="ARBA" id="ARBA00023002"/>
    </source>
</evidence>
<dbReference type="Pfam" id="PF01243">
    <property type="entry name" value="PNPOx_N"/>
    <property type="match status" value="1"/>
</dbReference>
<dbReference type="GO" id="GO:0016627">
    <property type="term" value="F:oxidoreductase activity, acting on the CH-CH group of donors"/>
    <property type="evidence" value="ECO:0007669"/>
    <property type="project" value="TreeGrafter"/>
</dbReference>
<dbReference type="InterPro" id="IPR019920">
    <property type="entry name" value="F420-binding_dom_put"/>
</dbReference>